<evidence type="ECO:0000256" key="5">
    <source>
        <dbReference type="PIRSR" id="PIRSR015582-2"/>
    </source>
</evidence>
<dbReference type="Proteomes" id="UP000549343">
    <property type="component" value="Unassembled WGS sequence"/>
</dbReference>
<dbReference type="PIRSF" id="PIRSF015582">
    <property type="entry name" value="Cit_lyase_B"/>
    <property type="match status" value="1"/>
</dbReference>
<reference evidence="7" key="3">
    <citation type="submission" date="2023-12" db="EMBL/GenBank/DDBJ databases">
        <authorList>
            <person name="Sun Q."/>
            <person name="Inoue M."/>
        </authorList>
    </citation>
    <scope>NUCLEOTIDE SEQUENCE</scope>
    <source>
        <strain evidence="7">JCM 10667</strain>
    </source>
</reference>
<dbReference type="InterPro" id="IPR015813">
    <property type="entry name" value="Pyrv/PenolPyrv_kinase-like_dom"/>
</dbReference>
<evidence type="ECO:0000259" key="6">
    <source>
        <dbReference type="Pfam" id="PF03328"/>
    </source>
</evidence>
<evidence type="ECO:0000313" key="9">
    <source>
        <dbReference type="Proteomes" id="UP000549343"/>
    </source>
</evidence>
<evidence type="ECO:0000313" key="7">
    <source>
        <dbReference type="EMBL" id="GAA0544453.1"/>
    </source>
</evidence>
<reference evidence="7 10" key="1">
    <citation type="journal article" date="2019" name="Int. J. Syst. Evol. Microbiol.">
        <title>The Global Catalogue of Microorganisms (GCM) 10K type strain sequencing project: providing services to taxonomists for standard genome sequencing and annotation.</title>
        <authorList>
            <consortium name="The Broad Institute Genomics Platform"/>
            <consortium name="The Broad Institute Genome Sequencing Center for Infectious Disease"/>
            <person name="Wu L."/>
            <person name="Ma J."/>
        </authorList>
    </citation>
    <scope>NUCLEOTIDE SEQUENCE [LARGE SCALE GENOMIC DNA]</scope>
    <source>
        <strain evidence="7 10">JCM 10667</strain>
    </source>
</reference>
<name>A0A7W7I7F5_9ACTN</name>
<evidence type="ECO:0000256" key="1">
    <source>
        <dbReference type="ARBA" id="ARBA00001946"/>
    </source>
</evidence>
<keyword evidence="10" id="KW-1185">Reference proteome</keyword>
<accession>A0A7W7I7F5</accession>
<protein>
    <submittedName>
        <fullName evidence="8">Citrate lyase subunit beta/citryl-CoA lyase/(S)-citramalyl-CoA lyase</fullName>
        <ecNumber evidence="8">4.1.3.25</ecNumber>
        <ecNumber evidence="8">4.1.3.34</ecNumber>
    </submittedName>
    <submittedName>
        <fullName evidence="7">CoA ester lyase</fullName>
    </submittedName>
</protein>
<feature type="binding site" evidence="5">
    <location>
        <position position="134"/>
    </location>
    <ligand>
        <name>Mg(2+)</name>
        <dbReference type="ChEBI" id="CHEBI:18420"/>
    </ligand>
</feature>
<dbReference type="EC" id="4.1.3.25" evidence="8"/>
<dbReference type="GO" id="GO:0047777">
    <property type="term" value="F:(S)-citramalyl-CoA lyase activity"/>
    <property type="evidence" value="ECO:0007669"/>
    <property type="project" value="UniProtKB-EC"/>
</dbReference>
<dbReference type="EMBL" id="JACHMV010000001">
    <property type="protein sequence ID" value="MBB4771917.1"/>
    <property type="molecule type" value="Genomic_DNA"/>
</dbReference>
<dbReference type="GO" id="GO:0008816">
    <property type="term" value="F:citryl-CoA lyase activity"/>
    <property type="evidence" value="ECO:0007669"/>
    <property type="project" value="UniProtKB-EC"/>
</dbReference>
<keyword evidence="3 5" id="KW-0460">Magnesium</keyword>
<feature type="binding site" evidence="4">
    <location>
        <position position="134"/>
    </location>
    <ligand>
        <name>substrate</name>
    </ligand>
</feature>
<dbReference type="PANTHER" id="PTHR32308">
    <property type="entry name" value="LYASE BETA SUBUNIT, PUTATIVE (AFU_ORTHOLOGUE AFUA_4G13030)-RELATED"/>
    <property type="match status" value="1"/>
</dbReference>
<proteinExistence type="predicted"/>
<evidence type="ECO:0000313" key="10">
    <source>
        <dbReference type="Proteomes" id="UP001501427"/>
    </source>
</evidence>
<comment type="caution">
    <text evidence="8">The sequence shown here is derived from an EMBL/GenBank/DDBJ whole genome shotgun (WGS) entry which is preliminary data.</text>
</comment>
<gene>
    <name evidence="8" type="ORF">F4557_000335</name>
    <name evidence="7" type="ORF">GCM10009546_03160</name>
</gene>
<evidence type="ECO:0000256" key="4">
    <source>
        <dbReference type="PIRSR" id="PIRSR015582-1"/>
    </source>
</evidence>
<dbReference type="GO" id="GO:0006107">
    <property type="term" value="P:oxaloacetate metabolic process"/>
    <property type="evidence" value="ECO:0007669"/>
    <property type="project" value="TreeGrafter"/>
</dbReference>
<sequence>MGTLAVPRGATWLITPATAPGRFSRARDCGADVALLDLEDSVPQQRKDQARAIALQHLAKAATEAADGEVSPLGLRLNAPGTLPGLRDLVAVAESGVRPAVLLVPKVESPRDVDLVGELLRTDEDEPKVWALIETPLAIQRLHEILASRFLAGVVFGAADYAAAAGCRRTAGGLRYPRAALSAGAAAAALPAIDSPYFDLANDEGLRREAEEACDLGFTGKGAVHPRQLAAIREAFQPSPQELDRARATVRAADSMDAAEGVTHADGSMVGPPLVAAARSLTDQAPGGMT</sequence>
<dbReference type="Gene3D" id="3.20.20.60">
    <property type="entry name" value="Phosphoenolpyruvate-binding domains"/>
    <property type="match status" value="1"/>
</dbReference>
<dbReference type="InterPro" id="IPR011206">
    <property type="entry name" value="Citrate_lyase_beta/mcl1/mcl2"/>
</dbReference>
<dbReference type="Pfam" id="PF03328">
    <property type="entry name" value="HpcH_HpaI"/>
    <property type="match status" value="1"/>
</dbReference>
<dbReference type="PANTHER" id="PTHR32308:SF0">
    <property type="entry name" value="HPCH_HPAI ALDOLASE_CITRATE LYASE DOMAIN-CONTAINING PROTEIN"/>
    <property type="match status" value="1"/>
</dbReference>
<dbReference type="RefSeq" id="WP_184878826.1">
    <property type="nucleotide sequence ID" value="NZ_BAAAHD010000001.1"/>
</dbReference>
<dbReference type="EC" id="4.1.3.34" evidence="8"/>
<keyword evidence="8" id="KW-0456">Lyase</keyword>
<evidence type="ECO:0000256" key="3">
    <source>
        <dbReference type="ARBA" id="ARBA00022842"/>
    </source>
</evidence>
<evidence type="ECO:0000256" key="2">
    <source>
        <dbReference type="ARBA" id="ARBA00022723"/>
    </source>
</evidence>
<feature type="binding site" evidence="4">
    <location>
        <position position="76"/>
    </location>
    <ligand>
        <name>substrate</name>
    </ligand>
</feature>
<feature type="binding site" evidence="5">
    <location>
        <position position="160"/>
    </location>
    <ligand>
        <name>Mg(2+)</name>
        <dbReference type="ChEBI" id="CHEBI:18420"/>
    </ligand>
</feature>
<dbReference type="Proteomes" id="UP001501427">
    <property type="component" value="Unassembled WGS sequence"/>
</dbReference>
<dbReference type="AlphaFoldDB" id="A0A7W7I7F5"/>
<dbReference type="InterPro" id="IPR040442">
    <property type="entry name" value="Pyrv_kinase-like_dom_sf"/>
</dbReference>
<reference evidence="8 9" key="2">
    <citation type="submission" date="2020-08" db="EMBL/GenBank/DDBJ databases">
        <title>Sequencing the genomes of 1000 actinobacteria strains.</title>
        <authorList>
            <person name="Klenk H.-P."/>
        </authorList>
    </citation>
    <scope>NUCLEOTIDE SEQUENCE [LARGE SCALE GENOMIC DNA]</scope>
    <source>
        <strain evidence="8 9">DSM 44772</strain>
    </source>
</reference>
<dbReference type="InterPro" id="IPR005000">
    <property type="entry name" value="Aldolase/citrate-lyase_domain"/>
</dbReference>
<evidence type="ECO:0000313" key="8">
    <source>
        <dbReference type="EMBL" id="MBB4771917.1"/>
    </source>
</evidence>
<feature type="domain" description="HpcH/HpaI aldolase/citrate lyase" evidence="6">
    <location>
        <begin position="18"/>
        <end position="226"/>
    </location>
</feature>
<organism evidence="8 9">
    <name type="scientific">Actinomadura livida</name>
    <dbReference type="NCBI Taxonomy" id="79909"/>
    <lineage>
        <taxon>Bacteria</taxon>
        <taxon>Bacillati</taxon>
        <taxon>Actinomycetota</taxon>
        <taxon>Actinomycetes</taxon>
        <taxon>Streptosporangiales</taxon>
        <taxon>Thermomonosporaceae</taxon>
        <taxon>Actinomadura</taxon>
    </lineage>
</organism>
<dbReference type="EMBL" id="BAAAHD010000001">
    <property type="protein sequence ID" value="GAA0544453.1"/>
    <property type="molecule type" value="Genomic_DNA"/>
</dbReference>
<dbReference type="SUPFAM" id="SSF51621">
    <property type="entry name" value="Phosphoenolpyruvate/pyruvate domain"/>
    <property type="match status" value="1"/>
</dbReference>
<comment type="cofactor">
    <cofactor evidence="1">
        <name>Mg(2+)</name>
        <dbReference type="ChEBI" id="CHEBI:18420"/>
    </cofactor>
</comment>
<dbReference type="GO" id="GO:0000287">
    <property type="term" value="F:magnesium ion binding"/>
    <property type="evidence" value="ECO:0007669"/>
    <property type="project" value="TreeGrafter"/>
</dbReference>
<keyword evidence="2 5" id="KW-0479">Metal-binding</keyword>